<proteinExistence type="inferred from homology"/>
<feature type="chain" id="PRO_5043628446" description="Polygalacturonase" evidence="10">
    <location>
        <begin position="30"/>
        <end position="435"/>
    </location>
</feature>
<keyword evidence="6 9" id="KW-0326">Glycosidase</keyword>
<name>A0AAV0PPF3_9ROSI</name>
<dbReference type="SMART" id="SM00710">
    <property type="entry name" value="PbH1"/>
    <property type="match status" value="6"/>
</dbReference>
<organism evidence="11 12">
    <name type="scientific">Linum tenue</name>
    <dbReference type="NCBI Taxonomy" id="586396"/>
    <lineage>
        <taxon>Eukaryota</taxon>
        <taxon>Viridiplantae</taxon>
        <taxon>Streptophyta</taxon>
        <taxon>Embryophyta</taxon>
        <taxon>Tracheophyta</taxon>
        <taxon>Spermatophyta</taxon>
        <taxon>Magnoliopsida</taxon>
        <taxon>eudicotyledons</taxon>
        <taxon>Gunneridae</taxon>
        <taxon>Pentapetalae</taxon>
        <taxon>rosids</taxon>
        <taxon>fabids</taxon>
        <taxon>Malpighiales</taxon>
        <taxon>Linaceae</taxon>
        <taxon>Linum</taxon>
    </lineage>
</organism>
<dbReference type="InterPro" id="IPR000743">
    <property type="entry name" value="Glyco_hydro_28"/>
</dbReference>
<keyword evidence="12" id="KW-1185">Reference proteome</keyword>
<evidence type="ECO:0000256" key="4">
    <source>
        <dbReference type="ARBA" id="ARBA00022525"/>
    </source>
</evidence>
<protein>
    <recommendedName>
        <fullName evidence="13">Polygalacturonase</fullName>
    </recommendedName>
</protein>
<keyword evidence="3" id="KW-0134">Cell wall</keyword>
<dbReference type="Pfam" id="PF00295">
    <property type="entry name" value="Glyco_hydro_28"/>
    <property type="match status" value="2"/>
</dbReference>
<dbReference type="PANTHER" id="PTHR31375">
    <property type="match status" value="1"/>
</dbReference>
<feature type="active site" evidence="8">
    <location>
        <position position="249"/>
    </location>
</feature>
<dbReference type="InterPro" id="IPR006626">
    <property type="entry name" value="PbH1"/>
</dbReference>
<evidence type="ECO:0000313" key="12">
    <source>
        <dbReference type="Proteomes" id="UP001154282"/>
    </source>
</evidence>
<feature type="signal peptide" evidence="10">
    <location>
        <begin position="1"/>
        <end position="29"/>
    </location>
</feature>
<accession>A0AAV0PPF3</accession>
<comment type="similarity">
    <text evidence="2 9">Belongs to the glycosyl hydrolase 28 family.</text>
</comment>
<evidence type="ECO:0000256" key="8">
    <source>
        <dbReference type="PROSITE-ProRule" id="PRU10052"/>
    </source>
</evidence>
<evidence type="ECO:0000256" key="3">
    <source>
        <dbReference type="ARBA" id="ARBA00022512"/>
    </source>
</evidence>
<dbReference type="GO" id="GO:0071555">
    <property type="term" value="P:cell wall organization"/>
    <property type="evidence" value="ECO:0007669"/>
    <property type="project" value="UniProtKB-KW"/>
</dbReference>
<keyword evidence="7" id="KW-0961">Cell wall biogenesis/degradation</keyword>
<sequence>MAIHSNLISLLFLATTITILTISPRPTSAATRRPQFNVVRFGARPDGRTDSTRAFLTAWTRACGSRVRVIMLVPKGRFLVRNMQFTGPCRNRSIFVRILGTIVAPNNIWTTGNSPHWIEFHRVDGVTISGGVLDGKGAALWACKKAGRSCPNGATTLSISNSQNVVVSRLTSLNSHMFHMVINFCHNVKLQGVRISAPGNSPNTDGIHVQFSTAVTIVSSKIATGDDCVSIGPGTANMLVDKVTCGPGHGISIGSLGKDVNEQGVQNVTVRSTTFVGTTNGFRIKAWGKPSNGFARNILFQHATMYNVQNPIFIDQRYCPNRNCADQVKKKKVTHFCCCVFFVTLNYFVVVITYNFAPYTYHQGSGVRVSDVTYQNIRGTSATQVAVNFDCSNRSPCRGIRLNNVRLTYRNRAAVASCRNAGGTAYGFVQPRSCL</sequence>
<dbReference type="PROSITE" id="PS00502">
    <property type="entry name" value="POLYGALACTURONASE"/>
    <property type="match status" value="1"/>
</dbReference>
<evidence type="ECO:0008006" key="13">
    <source>
        <dbReference type="Google" id="ProtNLM"/>
    </source>
</evidence>
<dbReference type="SUPFAM" id="SSF51126">
    <property type="entry name" value="Pectin lyase-like"/>
    <property type="match status" value="1"/>
</dbReference>
<evidence type="ECO:0000256" key="7">
    <source>
        <dbReference type="ARBA" id="ARBA00023316"/>
    </source>
</evidence>
<evidence type="ECO:0000313" key="11">
    <source>
        <dbReference type="EMBL" id="CAI0472043.1"/>
    </source>
</evidence>
<evidence type="ECO:0000256" key="9">
    <source>
        <dbReference type="RuleBase" id="RU361169"/>
    </source>
</evidence>
<comment type="subcellular location">
    <subcellularLocation>
        <location evidence="1">Secreted</location>
        <location evidence="1">Cell wall</location>
    </subcellularLocation>
</comment>
<evidence type="ECO:0000256" key="6">
    <source>
        <dbReference type="ARBA" id="ARBA00023295"/>
    </source>
</evidence>
<keyword evidence="5 9" id="KW-0378">Hydrolase</keyword>
<dbReference type="InterPro" id="IPR012334">
    <property type="entry name" value="Pectin_lyas_fold"/>
</dbReference>
<dbReference type="AlphaFoldDB" id="A0AAV0PPF3"/>
<dbReference type="Proteomes" id="UP001154282">
    <property type="component" value="Unassembled WGS sequence"/>
</dbReference>
<keyword evidence="10" id="KW-0732">Signal</keyword>
<evidence type="ECO:0000256" key="1">
    <source>
        <dbReference type="ARBA" id="ARBA00004191"/>
    </source>
</evidence>
<reference evidence="11" key="1">
    <citation type="submission" date="2022-08" db="EMBL/GenBank/DDBJ databases">
        <authorList>
            <person name="Gutierrez-Valencia J."/>
        </authorList>
    </citation>
    <scope>NUCLEOTIDE SEQUENCE</scope>
</reference>
<evidence type="ECO:0000256" key="5">
    <source>
        <dbReference type="ARBA" id="ARBA00022801"/>
    </source>
</evidence>
<evidence type="ECO:0000256" key="10">
    <source>
        <dbReference type="SAM" id="SignalP"/>
    </source>
</evidence>
<gene>
    <name evidence="11" type="ORF">LITE_LOCUS39123</name>
</gene>
<dbReference type="GO" id="GO:0005975">
    <property type="term" value="P:carbohydrate metabolic process"/>
    <property type="evidence" value="ECO:0007669"/>
    <property type="project" value="InterPro"/>
</dbReference>
<evidence type="ECO:0000256" key="2">
    <source>
        <dbReference type="ARBA" id="ARBA00008834"/>
    </source>
</evidence>
<keyword evidence="4" id="KW-0964">Secreted</keyword>
<dbReference type="EMBL" id="CAMGYJ010000009">
    <property type="protein sequence ID" value="CAI0472043.1"/>
    <property type="molecule type" value="Genomic_DNA"/>
</dbReference>
<comment type="caution">
    <text evidence="11">The sequence shown here is derived from an EMBL/GenBank/DDBJ whole genome shotgun (WGS) entry which is preliminary data.</text>
</comment>
<dbReference type="Gene3D" id="2.160.20.10">
    <property type="entry name" value="Single-stranded right-handed beta-helix, Pectin lyase-like"/>
    <property type="match status" value="1"/>
</dbReference>
<dbReference type="GO" id="GO:0004650">
    <property type="term" value="F:polygalacturonase activity"/>
    <property type="evidence" value="ECO:0007669"/>
    <property type="project" value="InterPro"/>
</dbReference>
<dbReference type="InterPro" id="IPR011050">
    <property type="entry name" value="Pectin_lyase_fold/virulence"/>
</dbReference>